<dbReference type="PIRSF" id="PIRSF000498">
    <property type="entry name" value="Riboflavin_syn_A"/>
    <property type="match status" value="1"/>
</dbReference>
<sequence length="246" mass="27439">MFTGIIQSVAHIASIQDHQGIRTFEIEFETGFCEDLSIGASVAVDGVCLTVTALLSPTRVKFDVMLKSLMITTLSEFVEGQAINVERAAKDGAEIGGHPLSGHVDFRATVLDVQAIDDNYRIRIRVEPHWLKYIFPKGYIALNGASLTISDVNKQEHWFDVWLIPETRRMTTFELKQPGSEINIEIERGTQVVVDTVRDAIEEKLGAVLPLLNTLLAANGEDIDSLAQQVQHNMRTHQQSDTIKRE</sequence>
<dbReference type="SUPFAM" id="SSF63380">
    <property type="entry name" value="Riboflavin synthase domain-like"/>
    <property type="match status" value="2"/>
</dbReference>
<dbReference type="PROSITE" id="PS51177">
    <property type="entry name" value="LUMAZINE_BIND"/>
    <property type="match status" value="2"/>
</dbReference>
<dbReference type="PANTHER" id="PTHR21098:SF0">
    <property type="entry name" value="RIBOFLAVIN SYNTHASE"/>
    <property type="match status" value="1"/>
</dbReference>
<evidence type="ECO:0000256" key="3">
    <source>
        <dbReference type="PROSITE-ProRule" id="PRU00524"/>
    </source>
</evidence>
<dbReference type="EC" id="2.5.1.9" evidence="2"/>
<feature type="repeat" description="Lumazine-binding" evidence="3">
    <location>
        <begin position="1"/>
        <end position="98"/>
    </location>
</feature>
<dbReference type="InterPro" id="IPR017938">
    <property type="entry name" value="Riboflavin_synthase-like_b-brl"/>
</dbReference>
<dbReference type="RefSeq" id="WP_123016099.1">
    <property type="nucleotide sequence ID" value="NZ_AP024911.1"/>
</dbReference>
<feature type="domain" description="Lumazine-binding" evidence="4">
    <location>
        <begin position="1"/>
        <end position="98"/>
    </location>
</feature>
<dbReference type="Gene3D" id="2.40.30.20">
    <property type="match status" value="2"/>
</dbReference>
<proteinExistence type="predicted"/>
<dbReference type="PANTHER" id="PTHR21098">
    <property type="entry name" value="RIBOFLAVIN SYNTHASE ALPHA CHAIN"/>
    <property type="match status" value="1"/>
</dbReference>
<name>A0ABV7C8Q4_9VIBR</name>
<dbReference type="EMBL" id="JBHRSE010000060">
    <property type="protein sequence ID" value="MFC3023998.1"/>
    <property type="molecule type" value="Genomic_DNA"/>
</dbReference>
<comment type="caution">
    <text evidence="5">The sequence shown here is derived from an EMBL/GenBank/DDBJ whole genome shotgun (WGS) entry which is preliminary data.</text>
</comment>
<protein>
    <recommendedName>
        <fullName evidence="2">Riboflavin synthase</fullName>
        <ecNumber evidence="2">2.5.1.9</ecNumber>
    </recommendedName>
</protein>
<dbReference type="NCBIfam" id="NF006767">
    <property type="entry name" value="PRK09289.1"/>
    <property type="match status" value="1"/>
</dbReference>
<dbReference type="Pfam" id="PF00677">
    <property type="entry name" value="Lum_binding"/>
    <property type="match status" value="2"/>
</dbReference>
<dbReference type="Proteomes" id="UP001595384">
    <property type="component" value="Unassembled WGS sequence"/>
</dbReference>
<gene>
    <name evidence="5" type="ORF">ACFODT_09180</name>
</gene>
<dbReference type="InterPro" id="IPR023366">
    <property type="entry name" value="ATP_synth_asu-like_sf"/>
</dbReference>
<evidence type="ECO:0000313" key="5">
    <source>
        <dbReference type="EMBL" id="MFC3023998.1"/>
    </source>
</evidence>
<keyword evidence="1" id="KW-0677">Repeat</keyword>
<keyword evidence="6" id="KW-1185">Reference proteome</keyword>
<feature type="repeat" description="Lumazine-binding" evidence="3">
    <location>
        <begin position="99"/>
        <end position="197"/>
    </location>
</feature>
<dbReference type="CDD" id="cd00402">
    <property type="entry name" value="Riboflavin_synthase_like"/>
    <property type="match status" value="1"/>
</dbReference>
<feature type="domain" description="Lumazine-binding" evidence="4">
    <location>
        <begin position="99"/>
        <end position="197"/>
    </location>
</feature>
<organism evidence="5 6">
    <name type="scientific">Vibrio zhugei</name>
    <dbReference type="NCBI Taxonomy" id="2479546"/>
    <lineage>
        <taxon>Bacteria</taxon>
        <taxon>Pseudomonadati</taxon>
        <taxon>Pseudomonadota</taxon>
        <taxon>Gammaproteobacteria</taxon>
        <taxon>Vibrionales</taxon>
        <taxon>Vibrionaceae</taxon>
        <taxon>Vibrio</taxon>
    </lineage>
</organism>
<dbReference type="InterPro" id="IPR001783">
    <property type="entry name" value="Lumazine-bd"/>
</dbReference>
<evidence type="ECO:0000256" key="1">
    <source>
        <dbReference type="ARBA" id="ARBA00022737"/>
    </source>
</evidence>
<evidence type="ECO:0000259" key="4">
    <source>
        <dbReference type="PROSITE" id="PS51177"/>
    </source>
</evidence>
<dbReference type="NCBIfam" id="NF009566">
    <property type="entry name" value="PRK13020.1"/>
    <property type="match status" value="1"/>
</dbReference>
<reference evidence="6" key="1">
    <citation type="journal article" date="2019" name="Int. J. Syst. Evol. Microbiol.">
        <title>The Global Catalogue of Microorganisms (GCM) 10K type strain sequencing project: providing services to taxonomists for standard genome sequencing and annotation.</title>
        <authorList>
            <consortium name="The Broad Institute Genomics Platform"/>
            <consortium name="The Broad Institute Genome Sequencing Center for Infectious Disease"/>
            <person name="Wu L."/>
            <person name="Ma J."/>
        </authorList>
    </citation>
    <scope>NUCLEOTIDE SEQUENCE [LARGE SCALE GENOMIC DNA]</scope>
    <source>
        <strain evidence="6">KCTC 62784</strain>
    </source>
</reference>
<accession>A0ABV7C8Q4</accession>
<evidence type="ECO:0000313" key="6">
    <source>
        <dbReference type="Proteomes" id="UP001595384"/>
    </source>
</evidence>
<dbReference type="InterPro" id="IPR026017">
    <property type="entry name" value="Lumazine-bd_dom"/>
</dbReference>
<evidence type="ECO:0000256" key="2">
    <source>
        <dbReference type="NCBIfam" id="TIGR00187"/>
    </source>
</evidence>
<dbReference type="NCBIfam" id="TIGR00187">
    <property type="entry name" value="ribE"/>
    <property type="match status" value="1"/>
</dbReference>